<dbReference type="InterPro" id="IPR016181">
    <property type="entry name" value="Acyl_CoA_acyltransferase"/>
</dbReference>
<evidence type="ECO:0008006" key="5">
    <source>
        <dbReference type="Google" id="ProtNLM"/>
    </source>
</evidence>
<proteinExistence type="predicted"/>
<dbReference type="CDD" id="cd04301">
    <property type="entry name" value="NAT_SF"/>
    <property type="match status" value="1"/>
</dbReference>
<dbReference type="EMBL" id="JAQIZZ010000006">
    <property type="protein sequence ID" value="KAJ5537676.1"/>
    <property type="molecule type" value="Genomic_DNA"/>
</dbReference>
<feature type="transmembrane region" description="Helical" evidence="2">
    <location>
        <begin position="315"/>
        <end position="333"/>
    </location>
</feature>
<evidence type="ECO:0000313" key="4">
    <source>
        <dbReference type="Proteomes" id="UP001220324"/>
    </source>
</evidence>
<feature type="compositionally biased region" description="Low complexity" evidence="1">
    <location>
        <begin position="204"/>
        <end position="227"/>
    </location>
</feature>
<keyword evidence="2" id="KW-0812">Transmembrane</keyword>
<feature type="compositionally biased region" description="Acidic residues" evidence="1">
    <location>
        <begin position="171"/>
        <end position="185"/>
    </location>
</feature>
<reference evidence="3 4" key="1">
    <citation type="journal article" date="2023" name="IMA Fungus">
        <title>Comparative genomic study of the Penicillium genus elucidates a diverse pangenome and 15 lateral gene transfer events.</title>
        <authorList>
            <person name="Petersen C."/>
            <person name="Sorensen T."/>
            <person name="Nielsen M.R."/>
            <person name="Sondergaard T.E."/>
            <person name="Sorensen J.L."/>
            <person name="Fitzpatrick D.A."/>
            <person name="Frisvad J.C."/>
            <person name="Nielsen K.L."/>
        </authorList>
    </citation>
    <scope>NUCLEOTIDE SEQUENCE [LARGE SCALE GENOMIC DNA]</scope>
    <source>
        <strain evidence="3 4">IBT 35679</strain>
    </source>
</reference>
<accession>A0AAD6CRW8</accession>
<keyword evidence="4" id="KW-1185">Reference proteome</keyword>
<feature type="region of interest" description="Disordered" evidence="1">
    <location>
        <begin position="31"/>
        <end position="281"/>
    </location>
</feature>
<dbReference type="Gene3D" id="3.40.630.30">
    <property type="match status" value="1"/>
</dbReference>
<dbReference type="Proteomes" id="UP001220324">
    <property type="component" value="Unassembled WGS sequence"/>
</dbReference>
<feature type="compositionally biased region" description="Polar residues" evidence="1">
    <location>
        <begin position="155"/>
        <end position="168"/>
    </location>
</feature>
<evidence type="ECO:0000256" key="1">
    <source>
        <dbReference type="SAM" id="MobiDB-lite"/>
    </source>
</evidence>
<feature type="compositionally biased region" description="Low complexity" evidence="1">
    <location>
        <begin position="236"/>
        <end position="252"/>
    </location>
</feature>
<feature type="transmembrane region" description="Helical" evidence="2">
    <location>
        <begin position="339"/>
        <end position="357"/>
    </location>
</feature>
<protein>
    <recommendedName>
        <fullName evidence="5">N-acetyltransferase domain-containing protein</fullName>
    </recommendedName>
</protein>
<keyword evidence="2" id="KW-1133">Transmembrane helix</keyword>
<evidence type="ECO:0000256" key="2">
    <source>
        <dbReference type="SAM" id="Phobius"/>
    </source>
</evidence>
<name>A0AAD6CRW8_9EURO</name>
<comment type="caution">
    <text evidence="3">The sequence shown here is derived from an EMBL/GenBank/DDBJ whole genome shotgun (WGS) entry which is preliminary data.</text>
</comment>
<dbReference type="AlphaFoldDB" id="A0AAD6CRW8"/>
<gene>
    <name evidence="3" type="ORF">N7494_007155</name>
</gene>
<organism evidence="3 4">
    <name type="scientific">Penicillium frequentans</name>
    <dbReference type="NCBI Taxonomy" id="3151616"/>
    <lineage>
        <taxon>Eukaryota</taxon>
        <taxon>Fungi</taxon>
        <taxon>Dikarya</taxon>
        <taxon>Ascomycota</taxon>
        <taxon>Pezizomycotina</taxon>
        <taxon>Eurotiomycetes</taxon>
        <taxon>Eurotiomycetidae</taxon>
        <taxon>Eurotiales</taxon>
        <taxon>Aspergillaceae</taxon>
        <taxon>Penicillium</taxon>
    </lineage>
</organism>
<feature type="compositionally biased region" description="Polar residues" evidence="1">
    <location>
        <begin position="92"/>
        <end position="117"/>
    </location>
</feature>
<sequence length="630" mass="68468">MKCTFGWRVTENDSSSAFVEGVSEDLSVLLDTNDALHSDPTEYTAPGDSNEKDSLNENTPEFPAPENSHSDNRAEQNGTADTDIPEIDNPIASDSNISVSYNTPSETDNSDYSTSDIAATAIGDQGSKPPGNSAPENSTPGIEDPEDGYSKHSVQDTASSELNTTDKSASTDDDIVFEVVVEEPDSSPTMATFEAPYDSPTPSPTSTASPRSNSDSAASNASINAISAPPPPLPRDPTLASTAPPSDASSSSDSEDLRSPTPETSFQRKENPAEEGILETTPATTQQDLIASLHLIADSIAQQRQIAAKSILHSGFYWAILVIVFEYLYRVLWHTPADWIMILLLWICFAIATLSGIKMWTGGYLDEAERVGRWSWLFGSKWASNFDGGLRADNDDGWSPLRWTLCEGVWFRVSGGHAKKALAWCTLKRDGKKKDALRQSLGGVCDMGKAWEEYSASANSGAGASAGLEIDVQKESLEEGWMQDKVFVSRFRGRVIATLVIRVMPVDTDSVVTVPRDEYDSESDADADGYYHPAHLEPALRPEKVVIRAWTVLQKYRGNGVGLGILQFAIEYARELGLQGPDFSVDHANSLRALPKLFNGGMDRDDKHARDRLAKEIRKCVGREGNGKKG</sequence>
<evidence type="ECO:0000313" key="3">
    <source>
        <dbReference type="EMBL" id="KAJ5537676.1"/>
    </source>
</evidence>
<dbReference type="SUPFAM" id="SSF55729">
    <property type="entry name" value="Acyl-CoA N-acyltransferases (Nat)"/>
    <property type="match status" value="1"/>
</dbReference>
<keyword evidence="2" id="KW-0472">Membrane</keyword>